<dbReference type="GO" id="GO:0016020">
    <property type="term" value="C:membrane"/>
    <property type="evidence" value="ECO:0007669"/>
    <property type="project" value="UniProtKB-SubCell"/>
</dbReference>
<evidence type="ECO:0000313" key="8">
    <source>
        <dbReference type="Proteomes" id="UP000294527"/>
    </source>
</evidence>
<feature type="transmembrane region" description="Helical" evidence="5">
    <location>
        <begin position="190"/>
        <end position="208"/>
    </location>
</feature>
<feature type="domain" description="O-antigen ligase-related" evidence="6">
    <location>
        <begin position="221"/>
        <end position="367"/>
    </location>
</feature>
<evidence type="ECO:0000256" key="4">
    <source>
        <dbReference type="ARBA" id="ARBA00023136"/>
    </source>
</evidence>
<dbReference type="AlphaFoldDB" id="A0A4R4GJ29"/>
<keyword evidence="2 5" id="KW-0812">Transmembrane</keyword>
<keyword evidence="3 5" id="KW-1133">Transmembrane helix</keyword>
<dbReference type="EMBL" id="SLTU01000001">
    <property type="protein sequence ID" value="TDA76083.1"/>
    <property type="molecule type" value="Genomic_DNA"/>
</dbReference>
<feature type="transmembrane region" description="Helical" evidence="5">
    <location>
        <begin position="78"/>
        <end position="95"/>
    </location>
</feature>
<keyword evidence="7" id="KW-0436">Ligase</keyword>
<accession>A0A4R4GJ29</accession>
<keyword evidence="4 5" id="KW-0472">Membrane</keyword>
<feature type="transmembrane region" description="Helical" evidence="5">
    <location>
        <begin position="261"/>
        <end position="278"/>
    </location>
</feature>
<organism evidence="7 8">
    <name type="scientific">Phocaeicola dorei</name>
    <dbReference type="NCBI Taxonomy" id="357276"/>
    <lineage>
        <taxon>Bacteria</taxon>
        <taxon>Pseudomonadati</taxon>
        <taxon>Bacteroidota</taxon>
        <taxon>Bacteroidia</taxon>
        <taxon>Bacteroidales</taxon>
        <taxon>Bacteroidaceae</taxon>
        <taxon>Phocaeicola</taxon>
    </lineage>
</organism>
<evidence type="ECO:0000259" key="6">
    <source>
        <dbReference type="Pfam" id="PF04932"/>
    </source>
</evidence>
<feature type="transmembrane region" description="Helical" evidence="5">
    <location>
        <begin position="228"/>
        <end position="249"/>
    </location>
</feature>
<sequence length="444" mass="51037">MLVLARLILLGLCIGMFYVKRENKLIIFIVSLLLLRCINLFSGSFFFSISDHCLCTCLLLSEFYFLKSSWKKLGETHITVAFIFIIVADVLTVVNSSDGLVLQISNLFKDLVFKYLIILYGFHCYEHNLVWPKISKVIFYCLIPMTIIGMINLYTKSNFYIESVSQKEPSVDYALLDERFRVTSMFVDPFHYGFACVICFLLLFFLYVNKQCSKNTALLGCSMASFGIVFNGSRTSIVVIILSIMIYFLRVMTIKSFIKKYMPYMIAGVLLIMFLPILKGKIIESISIFQMDAEVQGSSLEMRFTQLELAIEYMANHFWWGHGLDFVNYHFFSENSDYLVDAGGFGFESEIFHLMINKGIFGMLTYLVFYLSVFRFFYKNKCVNHSDAIGLAITFSFLFFSVATGESASAPISFLIIGCFIKDVYIQCKKYRCVNLDTMQSNLL</sequence>
<feature type="transmembrane region" description="Helical" evidence="5">
    <location>
        <begin position="107"/>
        <end position="125"/>
    </location>
</feature>
<dbReference type="InterPro" id="IPR007016">
    <property type="entry name" value="O-antigen_ligase-rel_domated"/>
</dbReference>
<feature type="transmembrane region" description="Helical" evidence="5">
    <location>
        <begin position="359"/>
        <end position="378"/>
    </location>
</feature>
<feature type="transmembrane region" description="Helical" evidence="5">
    <location>
        <begin position="137"/>
        <end position="155"/>
    </location>
</feature>
<gene>
    <name evidence="7" type="ORF">E1I98_06830</name>
</gene>
<name>A0A4R4GJ29_9BACT</name>
<protein>
    <submittedName>
        <fullName evidence="7">O-antigen ligase domain-containing protein</fullName>
    </submittedName>
</protein>
<dbReference type="GO" id="GO:0016874">
    <property type="term" value="F:ligase activity"/>
    <property type="evidence" value="ECO:0007669"/>
    <property type="project" value="UniProtKB-KW"/>
</dbReference>
<dbReference type="PANTHER" id="PTHR37422:SF13">
    <property type="entry name" value="LIPOPOLYSACCHARIDE BIOSYNTHESIS PROTEIN PA4999-RELATED"/>
    <property type="match status" value="1"/>
</dbReference>
<comment type="subcellular location">
    <subcellularLocation>
        <location evidence="1">Membrane</location>
        <topology evidence="1">Multi-pass membrane protein</topology>
    </subcellularLocation>
</comment>
<dbReference type="InterPro" id="IPR051533">
    <property type="entry name" value="WaaL-like"/>
</dbReference>
<dbReference type="RefSeq" id="WP_132140499.1">
    <property type="nucleotide sequence ID" value="NZ_CAXSRD010000011.1"/>
</dbReference>
<dbReference type="Pfam" id="PF04932">
    <property type="entry name" value="Wzy_C"/>
    <property type="match status" value="1"/>
</dbReference>
<proteinExistence type="predicted"/>
<evidence type="ECO:0000256" key="3">
    <source>
        <dbReference type="ARBA" id="ARBA00022989"/>
    </source>
</evidence>
<evidence type="ECO:0000256" key="2">
    <source>
        <dbReference type="ARBA" id="ARBA00022692"/>
    </source>
</evidence>
<evidence type="ECO:0000256" key="5">
    <source>
        <dbReference type="SAM" id="Phobius"/>
    </source>
</evidence>
<dbReference type="Proteomes" id="UP000294527">
    <property type="component" value="Unassembled WGS sequence"/>
</dbReference>
<evidence type="ECO:0000313" key="7">
    <source>
        <dbReference type="EMBL" id="TDA76083.1"/>
    </source>
</evidence>
<feature type="transmembrane region" description="Helical" evidence="5">
    <location>
        <begin position="398"/>
        <end position="421"/>
    </location>
</feature>
<evidence type="ECO:0000256" key="1">
    <source>
        <dbReference type="ARBA" id="ARBA00004141"/>
    </source>
</evidence>
<dbReference type="PANTHER" id="PTHR37422">
    <property type="entry name" value="TEICHURONIC ACID BIOSYNTHESIS PROTEIN TUAE"/>
    <property type="match status" value="1"/>
</dbReference>
<reference evidence="7 8" key="1">
    <citation type="journal article" date="2019" name="Nat. Microbiol.">
        <title>Genomic variation and strain-specific functional adaptation in the human gut microbiome during early life.</title>
        <authorList>
            <person name="Vatanen T."/>
            <person name="Plichta D.R."/>
            <person name="Somani J."/>
            <person name="Munch P.C."/>
            <person name="Arthur T.D."/>
            <person name="Hall A.B."/>
            <person name="Rudolf S."/>
            <person name="Oakeley E.J."/>
            <person name="Ke X."/>
            <person name="Young R.A."/>
            <person name="Haiser H.J."/>
            <person name="Kolde R."/>
            <person name="Yassour M."/>
            <person name="Luopajarvi K."/>
            <person name="Siljander H."/>
            <person name="Virtanen S.M."/>
            <person name="Ilonen J."/>
            <person name="Uibo R."/>
            <person name="Tillmann V."/>
            <person name="Mokurov S."/>
            <person name="Dorshakova N."/>
            <person name="Porter J.A."/>
            <person name="McHardy A.C."/>
            <person name="Lahdesmaki H."/>
            <person name="Vlamakis H."/>
            <person name="Huttenhower C."/>
            <person name="Knip M."/>
            <person name="Xavier R.J."/>
        </authorList>
    </citation>
    <scope>NUCLEOTIDE SEQUENCE [LARGE SCALE GENOMIC DNA]</scope>
    <source>
        <strain evidence="7 8">RJX1047</strain>
    </source>
</reference>
<comment type="caution">
    <text evidence="7">The sequence shown here is derived from an EMBL/GenBank/DDBJ whole genome shotgun (WGS) entry which is preliminary data.</text>
</comment>